<reference evidence="2 3" key="1">
    <citation type="submission" date="2019-08" db="EMBL/GenBank/DDBJ databases">
        <authorList>
            <person name="Peeters C."/>
        </authorList>
    </citation>
    <scope>NUCLEOTIDE SEQUENCE [LARGE SCALE GENOMIC DNA]</scope>
    <source>
        <strain evidence="2 3">LMG 31112</strain>
    </source>
</reference>
<dbReference type="InterPro" id="IPR000073">
    <property type="entry name" value="AB_hydrolase_1"/>
</dbReference>
<dbReference type="SMR" id="A0A5E4W2T8"/>
<protein>
    <submittedName>
        <fullName evidence="2">3-oxoadipate enol-lactonase 2</fullName>
        <ecNumber evidence="2">3.1.1.24</ecNumber>
    </submittedName>
</protein>
<evidence type="ECO:0000313" key="2">
    <source>
        <dbReference type="EMBL" id="VVE17894.1"/>
    </source>
</evidence>
<dbReference type="SUPFAM" id="SSF53474">
    <property type="entry name" value="alpha/beta-Hydrolases"/>
    <property type="match status" value="1"/>
</dbReference>
<dbReference type="PRINTS" id="PR00111">
    <property type="entry name" value="ABHYDROLASE"/>
</dbReference>
<dbReference type="RefSeq" id="WP_150621194.1">
    <property type="nucleotide sequence ID" value="NZ_CABPSM010000008.1"/>
</dbReference>
<dbReference type="PANTHER" id="PTHR43433:SF5">
    <property type="entry name" value="AB HYDROLASE-1 DOMAIN-CONTAINING PROTEIN"/>
    <property type="match status" value="1"/>
</dbReference>
<dbReference type="InterPro" id="IPR029058">
    <property type="entry name" value="AB_hydrolase_fold"/>
</dbReference>
<evidence type="ECO:0000313" key="3">
    <source>
        <dbReference type="Proteomes" id="UP000343317"/>
    </source>
</evidence>
<proteinExistence type="predicted"/>
<dbReference type="InterPro" id="IPR050471">
    <property type="entry name" value="AB_hydrolase"/>
</dbReference>
<sequence>MATAQINDAEIYYEIHGKGPAIVLIAGYTCDHTFWQGMVPNLARHFKVITFDNRGIGRTKDAGQSFSIEDLAADTAALIKHLGLQQPAVIGQSMGGAIVQSLLAKFPKVGDRCVILNSSQKFDTIAFKALESLLALRKANVDFDLLIDATLPWLSGNDWLAKPQNIADFKQALRINPFPQSVADQKRQLDALKLFDAKMINKPWKGSALVISASEDRIASLEEGKALAQCLDARFVKIPGGHASPVEQAEKVAQAITEFLLQ</sequence>
<dbReference type="Proteomes" id="UP000343317">
    <property type="component" value="Unassembled WGS sequence"/>
</dbReference>
<dbReference type="GO" id="GO:0047570">
    <property type="term" value="F:3-oxoadipate enol-lactonase activity"/>
    <property type="evidence" value="ECO:0007669"/>
    <property type="project" value="UniProtKB-EC"/>
</dbReference>
<gene>
    <name evidence="2" type="primary">catD_2</name>
    <name evidence="2" type="ORF">PHO31112_02973</name>
</gene>
<keyword evidence="3" id="KW-1185">Reference proteome</keyword>
<dbReference type="EMBL" id="CABPSM010000008">
    <property type="protein sequence ID" value="VVE17894.1"/>
    <property type="molecule type" value="Genomic_DNA"/>
</dbReference>
<keyword evidence="2" id="KW-0378">Hydrolase</keyword>
<name>A0A5E4W2T8_9BURK</name>
<evidence type="ECO:0000259" key="1">
    <source>
        <dbReference type="Pfam" id="PF00561"/>
    </source>
</evidence>
<dbReference type="AlphaFoldDB" id="A0A5E4W2T8"/>
<feature type="domain" description="AB hydrolase-1" evidence="1">
    <location>
        <begin position="20"/>
        <end position="244"/>
    </location>
</feature>
<dbReference type="PANTHER" id="PTHR43433">
    <property type="entry name" value="HYDROLASE, ALPHA/BETA FOLD FAMILY PROTEIN"/>
    <property type="match status" value="1"/>
</dbReference>
<dbReference type="Pfam" id="PF00561">
    <property type="entry name" value="Abhydrolase_1"/>
    <property type="match status" value="1"/>
</dbReference>
<dbReference type="Gene3D" id="3.40.50.1820">
    <property type="entry name" value="alpha/beta hydrolase"/>
    <property type="match status" value="1"/>
</dbReference>
<organism evidence="2 3">
    <name type="scientific">Pandoraea horticolens</name>
    <dbReference type="NCBI Taxonomy" id="2508298"/>
    <lineage>
        <taxon>Bacteria</taxon>
        <taxon>Pseudomonadati</taxon>
        <taxon>Pseudomonadota</taxon>
        <taxon>Betaproteobacteria</taxon>
        <taxon>Burkholderiales</taxon>
        <taxon>Burkholderiaceae</taxon>
        <taxon>Pandoraea</taxon>
    </lineage>
</organism>
<dbReference type="EC" id="3.1.1.24" evidence="2"/>
<accession>A0A5E4W2T8</accession>